<evidence type="ECO:0000259" key="1">
    <source>
        <dbReference type="Pfam" id="PF00291"/>
    </source>
</evidence>
<evidence type="ECO:0000313" key="2">
    <source>
        <dbReference type="EMBL" id="AIF13073.1"/>
    </source>
</evidence>
<dbReference type="AlphaFoldDB" id="A0A075HGR6"/>
<dbReference type="EC" id="4.2.3.1" evidence="2"/>
<feature type="domain" description="Tryptophan synthase beta chain-like PALP" evidence="1">
    <location>
        <begin position="116"/>
        <end position="420"/>
    </location>
</feature>
<dbReference type="InterPro" id="IPR036052">
    <property type="entry name" value="TrpB-like_PALP_sf"/>
</dbReference>
<dbReference type="PANTHER" id="PTHR10314">
    <property type="entry name" value="CYSTATHIONINE BETA-SYNTHASE"/>
    <property type="match status" value="1"/>
</dbReference>
<accession>A0A075HGR6</accession>
<dbReference type="Pfam" id="PF00291">
    <property type="entry name" value="PALP"/>
    <property type="match status" value="1"/>
</dbReference>
<keyword evidence="2" id="KW-0456">Lyase</keyword>
<organism evidence="2">
    <name type="scientific">uncultured marine thaumarchaeote KM3_59_E10</name>
    <dbReference type="NCBI Taxonomy" id="1456211"/>
    <lineage>
        <taxon>Archaea</taxon>
        <taxon>Nitrososphaerota</taxon>
        <taxon>environmental samples</taxon>
    </lineage>
</organism>
<protein>
    <submittedName>
        <fullName evidence="2">Threonine synthase (ThrC)</fullName>
        <ecNumber evidence="2">4.2.3.1</ecNumber>
    </submittedName>
</protein>
<dbReference type="InterPro" id="IPR001926">
    <property type="entry name" value="TrpB-like_PALP"/>
</dbReference>
<dbReference type="InterPro" id="IPR050214">
    <property type="entry name" value="Cys_Synth/Cystath_Beta-Synth"/>
</dbReference>
<proteinExistence type="predicted"/>
<dbReference type="SUPFAM" id="SSF53686">
    <property type="entry name" value="Tryptophan synthase beta subunit-like PLP-dependent enzymes"/>
    <property type="match status" value="1"/>
</dbReference>
<dbReference type="EMBL" id="KF900963">
    <property type="protein sequence ID" value="AIF13073.1"/>
    <property type="molecule type" value="Genomic_DNA"/>
</dbReference>
<sequence>MQNQVNLKCIIPKCGKEYPISSTKIKCECGNLLDVNYKHSPASNLKEIFYERRNPQGSIFNESGVWRFRELLNFSGIDMEDLEQCSKNLVSLDGAEGRQSKPYHMSKVANFIGIENERLMLQPEGYNPSGSFKDNGMSTAVTHAKMVGAKKIICASTGNTSASAGMYAANENMGCDVYIPDGEIAPGKLSQAYQFGTQLIKVKGNFDDAFLRSLDAADESGSYTVNSINPFRIEGQKTILYRVLESLNWEVPDWVIYPGGALGNTSSCGKAIIELYQWGWIKKIPRIAVINATGANTLDVLYNGKFEGTELRWNKGSPDIELIERYYSKMQKDGIRPKTKATAIQIGKPVNLLKGLRALEFTNGIVLSVEDKEMLDGMSVVGLNGFDCEMASGAVPAGIKKLLDEEIIKNDDKIAGILTGRQKEPLLPIDYHNDESNRFARPPKA</sequence>
<name>A0A075HGR6_9ARCH</name>
<dbReference type="GO" id="GO:0004795">
    <property type="term" value="F:threonine synthase activity"/>
    <property type="evidence" value="ECO:0007669"/>
    <property type="project" value="UniProtKB-EC"/>
</dbReference>
<gene>
    <name evidence="2" type="primary">thrC</name>
</gene>
<reference evidence="2" key="1">
    <citation type="journal article" date="2014" name="Genome Biol. Evol.">
        <title>Pangenome evidence for extensive interdomain horizontal transfer affecting lineage core and shell genes in uncultured planktonic thaumarchaeota and euryarchaeota.</title>
        <authorList>
            <person name="Deschamps P."/>
            <person name="Zivanovic Y."/>
            <person name="Moreira D."/>
            <person name="Rodriguez-Valera F."/>
            <person name="Lopez-Garcia P."/>
        </authorList>
    </citation>
    <scope>NUCLEOTIDE SEQUENCE</scope>
</reference>
<dbReference type="Gene3D" id="3.40.50.1100">
    <property type="match status" value="2"/>
</dbReference>